<dbReference type="PIRSF" id="PIRSF002070">
    <property type="entry name" value="SSB"/>
    <property type="match status" value="1"/>
</dbReference>
<dbReference type="InterPro" id="IPR012340">
    <property type="entry name" value="NA-bd_OB-fold"/>
</dbReference>
<evidence type="ECO:0000313" key="5">
    <source>
        <dbReference type="EMBL" id="OGG13829.1"/>
    </source>
</evidence>
<dbReference type="Proteomes" id="UP000177416">
    <property type="component" value="Unassembled WGS sequence"/>
</dbReference>
<keyword evidence="1 2" id="KW-0238">DNA-binding</keyword>
<dbReference type="SUPFAM" id="SSF50249">
    <property type="entry name" value="Nucleic acid-binding proteins"/>
    <property type="match status" value="1"/>
</dbReference>
<reference evidence="5 6" key="1">
    <citation type="journal article" date="2016" name="Nat. Commun.">
        <title>Thousands of microbial genomes shed light on interconnected biogeochemical processes in an aquifer system.</title>
        <authorList>
            <person name="Anantharaman K."/>
            <person name="Brown C.T."/>
            <person name="Hug L.A."/>
            <person name="Sharon I."/>
            <person name="Castelle C.J."/>
            <person name="Probst A.J."/>
            <person name="Thomas B.C."/>
            <person name="Singh A."/>
            <person name="Wilkins M.J."/>
            <person name="Karaoz U."/>
            <person name="Brodie E.L."/>
            <person name="Williams K.H."/>
            <person name="Hubbard S.S."/>
            <person name="Banfield J.F."/>
        </authorList>
    </citation>
    <scope>NUCLEOTIDE SEQUENCE [LARGE SCALE GENOMIC DNA]</scope>
</reference>
<proteinExistence type="inferred from homology"/>
<comment type="caution">
    <text evidence="5">The sequence shown here is derived from an EMBL/GenBank/DDBJ whole genome shotgun (WGS) entry which is preliminary data.</text>
</comment>
<feature type="region of interest" description="Disordered" evidence="4">
    <location>
        <begin position="123"/>
        <end position="162"/>
    </location>
</feature>
<dbReference type="Gene3D" id="2.40.50.140">
    <property type="entry name" value="Nucleic acid-binding proteins"/>
    <property type="match status" value="1"/>
</dbReference>
<evidence type="ECO:0000313" key="6">
    <source>
        <dbReference type="Proteomes" id="UP000177416"/>
    </source>
</evidence>
<dbReference type="GO" id="GO:0006260">
    <property type="term" value="P:DNA replication"/>
    <property type="evidence" value="ECO:0007669"/>
    <property type="project" value="InterPro"/>
</dbReference>
<dbReference type="HAMAP" id="MF_00984">
    <property type="entry name" value="SSB"/>
    <property type="match status" value="1"/>
</dbReference>
<feature type="compositionally biased region" description="Basic and acidic residues" evidence="4">
    <location>
        <begin position="139"/>
        <end position="153"/>
    </location>
</feature>
<dbReference type="PROSITE" id="PS50935">
    <property type="entry name" value="SSB"/>
    <property type="match status" value="1"/>
</dbReference>
<dbReference type="GO" id="GO:0009295">
    <property type="term" value="C:nucleoid"/>
    <property type="evidence" value="ECO:0007669"/>
    <property type="project" value="TreeGrafter"/>
</dbReference>
<sequence length="162" mass="18184">MASRSLNKVLLIGNLTRDPELRYTPTGAAVCTIGLATNRYWTTESGEKKEETEFHRVVAWNKLAELCSQLLIKGRKIYVEGRLRTTTWQAQDGNQRNTTEIVIEDMILLDSKRPPVGEEAIVTAQSVAQPTPTQSQPSVEKKKKDETSQKPSEDVNPDDIPF</sequence>
<dbReference type="InterPro" id="IPR011344">
    <property type="entry name" value="ssDNA-bd"/>
</dbReference>
<dbReference type="AlphaFoldDB" id="A0A1F5ZMX0"/>
<protein>
    <recommendedName>
        <fullName evidence="2 3">Single-stranded DNA-binding protein</fullName>
        <shortName evidence="2">SSB</shortName>
    </recommendedName>
</protein>
<comment type="caution">
    <text evidence="2">Lacks conserved residue(s) required for the propagation of feature annotation.</text>
</comment>
<dbReference type="GO" id="GO:0003697">
    <property type="term" value="F:single-stranded DNA binding"/>
    <property type="evidence" value="ECO:0007669"/>
    <property type="project" value="UniProtKB-UniRule"/>
</dbReference>
<dbReference type="CDD" id="cd04496">
    <property type="entry name" value="SSB_OBF"/>
    <property type="match status" value="1"/>
</dbReference>
<dbReference type="NCBIfam" id="TIGR00621">
    <property type="entry name" value="ssb"/>
    <property type="match status" value="1"/>
</dbReference>
<evidence type="ECO:0000256" key="3">
    <source>
        <dbReference type="PIRNR" id="PIRNR002070"/>
    </source>
</evidence>
<accession>A0A1F5ZMX0</accession>
<evidence type="ECO:0000256" key="1">
    <source>
        <dbReference type="ARBA" id="ARBA00023125"/>
    </source>
</evidence>
<dbReference type="InterPro" id="IPR000424">
    <property type="entry name" value="Primosome_PriB/ssb"/>
</dbReference>
<dbReference type="PANTHER" id="PTHR10302:SF27">
    <property type="entry name" value="SINGLE-STRANDED DNA-BINDING PROTEIN"/>
    <property type="match status" value="1"/>
</dbReference>
<dbReference type="EMBL" id="MFJJ01000031">
    <property type="protein sequence ID" value="OGG13829.1"/>
    <property type="molecule type" value="Genomic_DNA"/>
</dbReference>
<feature type="compositionally biased region" description="Polar residues" evidence="4">
    <location>
        <begin position="123"/>
        <end position="138"/>
    </location>
</feature>
<dbReference type="Pfam" id="PF00436">
    <property type="entry name" value="SSB"/>
    <property type="match status" value="1"/>
</dbReference>
<gene>
    <name evidence="5" type="ORF">A2875_03605</name>
</gene>
<evidence type="ECO:0000256" key="4">
    <source>
        <dbReference type="SAM" id="MobiDB-lite"/>
    </source>
</evidence>
<dbReference type="PANTHER" id="PTHR10302">
    <property type="entry name" value="SINGLE-STRANDED DNA-BINDING PROTEIN"/>
    <property type="match status" value="1"/>
</dbReference>
<name>A0A1F5ZMX0_9BACT</name>
<evidence type="ECO:0000256" key="2">
    <source>
        <dbReference type="HAMAP-Rule" id="MF_00984"/>
    </source>
</evidence>
<comment type="subunit">
    <text evidence="2">Homotetramer.</text>
</comment>
<organism evidence="5 6">
    <name type="scientific">Candidatus Gottesmanbacteria bacterium RIFCSPHIGHO2_01_FULL_46_14</name>
    <dbReference type="NCBI Taxonomy" id="1798380"/>
    <lineage>
        <taxon>Bacteria</taxon>
        <taxon>Candidatus Gottesmaniibacteriota</taxon>
    </lineage>
</organism>